<reference evidence="3" key="1">
    <citation type="journal article" date="2013" name="J. Plant Res.">
        <title>Effect of fungi and light on seed germination of three Opuntia species from semiarid lands of central Mexico.</title>
        <authorList>
            <person name="Delgado-Sanchez P."/>
            <person name="Jimenez-Bremont J.F."/>
            <person name="Guerrero-Gonzalez Mde L."/>
            <person name="Flores J."/>
        </authorList>
    </citation>
    <scope>NUCLEOTIDE SEQUENCE</scope>
    <source>
        <tissue evidence="3">Cladode</tissue>
    </source>
</reference>
<proteinExistence type="predicted"/>
<keyword evidence="2" id="KW-0472">Membrane</keyword>
<name>A0A7C8ZA27_OPUST</name>
<feature type="region of interest" description="Disordered" evidence="1">
    <location>
        <begin position="255"/>
        <end position="285"/>
    </location>
</feature>
<reference evidence="3" key="2">
    <citation type="submission" date="2020-07" db="EMBL/GenBank/DDBJ databases">
        <authorList>
            <person name="Vera ALvarez R."/>
            <person name="Arias-Moreno D.M."/>
            <person name="Jimenez-Jacinto V."/>
            <person name="Jimenez-Bremont J.F."/>
            <person name="Swaminathan K."/>
            <person name="Moose S.P."/>
            <person name="Guerrero-Gonzalez M.L."/>
            <person name="Marino-Ramirez L."/>
            <person name="Landsman D."/>
            <person name="Rodriguez-Kessler M."/>
            <person name="Delgado-Sanchez P."/>
        </authorList>
    </citation>
    <scope>NUCLEOTIDE SEQUENCE</scope>
    <source>
        <tissue evidence="3">Cladode</tissue>
    </source>
</reference>
<evidence type="ECO:0000256" key="1">
    <source>
        <dbReference type="SAM" id="MobiDB-lite"/>
    </source>
</evidence>
<feature type="transmembrane region" description="Helical" evidence="2">
    <location>
        <begin position="220"/>
        <end position="244"/>
    </location>
</feature>
<accession>A0A7C8ZA27</accession>
<protein>
    <submittedName>
        <fullName evidence="3">Uncharacterized protein</fullName>
    </submittedName>
</protein>
<dbReference type="AlphaFoldDB" id="A0A7C8ZA27"/>
<evidence type="ECO:0000256" key="2">
    <source>
        <dbReference type="SAM" id="Phobius"/>
    </source>
</evidence>
<dbReference type="EMBL" id="GISG01107720">
    <property type="protein sequence ID" value="MBA4638016.1"/>
    <property type="molecule type" value="Transcribed_RNA"/>
</dbReference>
<organism evidence="3">
    <name type="scientific">Opuntia streptacantha</name>
    <name type="common">Prickly pear cactus</name>
    <name type="synonym">Opuntia cardona</name>
    <dbReference type="NCBI Taxonomy" id="393608"/>
    <lineage>
        <taxon>Eukaryota</taxon>
        <taxon>Viridiplantae</taxon>
        <taxon>Streptophyta</taxon>
        <taxon>Embryophyta</taxon>
        <taxon>Tracheophyta</taxon>
        <taxon>Spermatophyta</taxon>
        <taxon>Magnoliopsida</taxon>
        <taxon>eudicotyledons</taxon>
        <taxon>Gunneridae</taxon>
        <taxon>Pentapetalae</taxon>
        <taxon>Caryophyllales</taxon>
        <taxon>Cactineae</taxon>
        <taxon>Cactaceae</taxon>
        <taxon>Opuntioideae</taxon>
        <taxon>Opuntia</taxon>
    </lineage>
</organism>
<keyword evidence="2" id="KW-1133">Transmembrane helix</keyword>
<evidence type="ECO:0000313" key="3">
    <source>
        <dbReference type="EMBL" id="MBA4638016.1"/>
    </source>
</evidence>
<keyword evidence="2" id="KW-0812">Transmembrane</keyword>
<sequence length="299" mass="32383">MPPRRRKKPPDLPCPYLILPLHLPPSRIHSTEHILALHLGFSSPSCSLFSRSAATVATDLGLAVWALGFTVRACTCEVGDCSWAWRFPATPIYAGSCALATVSNVFAPPSAGRHSLFQVNYGMVVLLCVTPSISAQVWVFPPLPCWVILNPLTYSFSYCWCDCSIFFRRCLRVISLLAPVPHVDRPYRSMALTSRWLLSYGSAGLPTYNPFPLLSLRTKLWGLPLAIVSPLCSALILLVCPGLVCGITMSTSHDHLSESDQPGARPEPTSQPSVDPSLNPPPPLSAPSFAEALVCGLGC</sequence>